<dbReference type="InterPro" id="IPR012967">
    <property type="entry name" value="COMT_dimerisation"/>
</dbReference>
<feature type="domain" description="O-methyltransferase C-terminal" evidence="5">
    <location>
        <begin position="427"/>
        <end position="632"/>
    </location>
</feature>
<organism evidence="7 8">
    <name type="scientific">Streptomyces griseorubiginosus</name>
    <dbReference type="NCBI Taxonomy" id="67304"/>
    <lineage>
        <taxon>Bacteria</taxon>
        <taxon>Bacillati</taxon>
        <taxon>Actinomycetota</taxon>
        <taxon>Actinomycetes</taxon>
        <taxon>Kitasatosporales</taxon>
        <taxon>Streptomycetaceae</taxon>
        <taxon>Streptomyces</taxon>
    </lineage>
</organism>
<evidence type="ECO:0000256" key="3">
    <source>
        <dbReference type="ARBA" id="ARBA00022691"/>
    </source>
</evidence>
<keyword evidence="2 7" id="KW-0808">Transferase</keyword>
<accession>A0AAI8PQ86</accession>
<reference evidence="7 8" key="1">
    <citation type="submission" date="2018-09" db="EMBL/GenBank/DDBJ databases">
        <title>Production of Trimethoprim by Streptomyces sp. 3E-1.</title>
        <authorList>
            <person name="Kang H.J."/>
            <person name="Kim S.B."/>
        </authorList>
    </citation>
    <scope>NUCLEOTIDE SEQUENCE [LARGE SCALE GENOMIC DNA]</scope>
    <source>
        <strain evidence="7 8">3E-1</strain>
    </source>
</reference>
<dbReference type="Pfam" id="PF00891">
    <property type="entry name" value="Methyltransf_2"/>
    <property type="match status" value="1"/>
</dbReference>
<dbReference type="SUPFAM" id="SSF53335">
    <property type="entry name" value="S-adenosyl-L-methionine-dependent methyltransferases"/>
    <property type="match status" value="1"/>
</dbReference>
<feature type="region of interest" description="Disordered" evidence="4">
    <location>
        <begin position="220"/>
        <end position="258"/>
    </location>
</feature>
<evidence type="ECO:0000256" key="4">
    <source>
        <dbReference type="SAM" id="MobiDB-lite"/>
    </source>
</evidence>
<dbReference type="GO" id="GO:0046983">
    <property type="term" value="F:protein dimerization activity"/>
    <property type="evidence" value="ECO:0007669"/>
    <property type="project" value="InterPro"/>
</dbReference>
<dbReference type="PROSITE" id="PS51683">
    <property type="entry name" value="SAM_OMT_II"/>
    <property type="match status" value="1"/>
</dbReference>
<dbReference type="AlphaFoldDB" id="A0AAI8PQ86"/>
<dbReference type="GO" id="GO:0008171">
    <property type="term" value="F:O-methyltransferase activity"/>
    <property type="evidence" value="ECO:0007669"/>
    <property type="project" value="InterPro"/>
</dbReference>
<dbReference type="InterPro" id="IPR036390">
    <property type="entry name" value="WH_DNA-bd_sf"/>
</dbReference>
<dbReference type="InterPro" id="IPR036388">
    <property type="entry name" value="WH-like_DNA-bd_sf"/>
</dbReference>
<evidence type="ECO:0000313" key="8">
    <source>
        <dbReference type="Proteomes" id="UP000265765"/>
    </source>
</evidence>
<dbReference type="InterPro" id="IPR029063">
    <property type="entry name" value="SAM-dependent_MTases_sf"/>
</dbReference>
<keyword evidence="3" id="KW-0949">S-adenosyl-L-methionine</keyword>
<gene>
    <name evidence="7" type="primary">tcmN</name>
    <name evidence="7" type="ORF">DWG14_05370</name>
</gene>
<dbReference type="GeneID" id="91287412"/>
<dbReference type="EMBL" id="CP032427">
    <property type="protein sequence ID" value="AYC41089.1"/>
    <property type="molecule type" value="Genomic_DNA"/>
</dbReference>
<dbReference type="Gene3D" id="1.10.287.1350">
    <property type="match status" value="1"/>
</dbReference>
<dbReference type="PANTHER" id="PTHR43712">
    <property type="entry name" value="PUTATIVE (AFU_ORTHOLOGUE AFUA_4G14580)-RELATED"/>
    <property type="match status" value="1"/>
</dbReference>
<feature type="domain" description="O-methyltransferase dimerisation" evidence="6">
    <location>
        <begin position="328"/>
        <end position="402"/>
    </location>
</feature>
<name>A0AAI8PQ86_9ACTN</name>
<evidence type="ECO:0000259" key="6">
    <source>
        <dbReference type="Pfam" id="PF08100"/>
    </source>
</evidence>
<dbReference type="Pfam" id="PF08100">
    <property type="entry name" value="Dimerisation"/>
    <property type="match status" value="1"/>
</dbReference>
<proteinExistence type="predicted"/>
<dbReference type="SUPFAM" id="SSF46785">
    <property type="entry name" value="Winged helix' DNA-binding domain"/>
    <property type="match status" value="1"/>
</dbReference>
<evidence type="ECO:0000313" key="7">
    <source>
        <dbReference type="EMBL" id="AYC41089.1"/>
    </source>
</evidence>
<evidence type="ECO:0000259" key="5">
    <source>
        <dbReference type="Pfam" id="PF00891"/>
    </source>
</evidence>
<dbReference type="InterPro" id="IPR001077">
    <property type="entry name" value="COMT_C"/>
</dbReference>
<dbReference type="GO" id="GO:0032259">
    <property type="term" value="P:methylation"/>
    <property type="evidence" value="ECO:0007669"/>
    <property type="project" value="UniProtKB-KW"/>
</dbReference>
<dbReference type="RefSeq" id="WP_246091166.1">
    <property type="nucleotide sequence ID" value="NZ_CP032427.1"/>
</dbReference>
<protein>
    <submittedName>
        <fullName evidence="7">Multifunctional cyclase-dehydratase-3-O-methyl transferase TcmN</fullName>
        <ecNumber evidence="7">2.1.1.-</ecNumber>
    </submittedName>
</protein>
<evidence type="ECO:0000256" key="2">
    <source>
        <dbReference type="ARBA" id="ARBA00022679"/>
    </source>
</evidence>
<feature type="region of interest" description="Disordered" evidence="4">
    <location>
        <begin position="271"/>
        <end position="321"/>
    </location>
</feature>
<dbReference type="Proteomes" id="UP000265765">
    <property type="component" value="Chromosome"/>
</dbReference>
<keyword evidence="1 7" id="KW-0489">Methyltransferase</keyword>
<dbReference type="PANTHER" id="PTHR43712:SF2">
    <property type="entry name" value="O-METHYLTRANSFERASE CICE"/>
    <property type="match status" value="1"/>
</dbReference>
<dbReference type="KEGG" id="sge:DWG14_05370"/>
<dbReference type="Gene3D" id="3.40.50.150">
    <property type="entry name" value="Vaccinia Virus protein VP39"/>
    <property type="match status" value="1"/>
</dbReference>
<evidence type="ECO:0000256" key="1">
    <source>
        <dbReference type="ARBA" id="ARBA00022603"/>
    </source>
</evidence>
<dbReference type="InterPro" id="IPR016461">
    <property type="entry name" value="COMT-like"/>
</dbReference>
<sequence length="652" mass="69078">MPFASAPERSLPPADLDRIEQAAAFVRSNDTASALDVLLPDLTAEERQALAGTLRLAHTALLVFPRTLVGLAEELAERGLHAAELTPSVVVRGRLARRHGRPAGALPVGILRASVPDTPGGRGEIEVFALEVPDGSDLVALAAAERATGDEAHIAFEVVAPTPVVLHGLTALLLDRAGAHADSGGHNPHENSTVLYFRVGEHRIELYVPGRHPELLATHLRRSTPRRPPAVGDGDASKSSGAVGDASKSSGAVGDAPKSLGVLGDASKSLGALGHASQSPTALGHAPQSPGVLGHAPQSPGVLRHAPQSPTALGHAPAARDRPRDRLLHLMTGAWTTQAIAVAAELRLADHLDARPGAGLTLLAELTGCHADSLGRLLRHLAGLGLVAADPDGSYHLTELGEPLRTGAADSFQPLALLYGGPFYRSFGELAHSVRTGEEAFAKVFGEHHFPHFARHPELADLFDRAMAASAPMFAPVAGLVDLSAHRVVVDVAGGNGELLGRLLRAAPHLRGVLLERPHAVEAAEKAFAEAGLADRCRFMAGDFTSEVPDGGDLYVLSRVLHDWDDERCLTILRRCAQAMAPGSELLLIERLLPTDARLSLAVAWDLHMLCNVGGRERTSDHYRRLLDEAGFDFTSCHELPLQAALLRFRRR</sequence>
<dbReference type="Gene3D" id="1.10.10.10">
    <property type="entry name" value="Winged helix-like DNA-binding domain superfamily/Winged helix DNA-binding domain"/>
    <property type="match status" value="1"/>
</dbReference>
<dbReference type="EC" id="2.1.1.-" evidence="7"/>